<gene>
    <name evidence="1" type="ORF">ILYODFUR_037988</name>
</gene>
<reference evidence="1 2" key="1">
    <citation type="submission" date="2021-06" db="EMBL/GenBank/DDBJ databases">
        <authorList>
            <person name="Palmer J.M."/>
        </authorList>
    </citation>
    <scope>NUCLEOTIDE SEQUENCE [LARGE SCALE GENOMIC DNA]</scope>
    <source>
        <strain evidence="2">if_2019</strain>
        <tissue evidence="1">Muscle</tissue>
    </source>
</reference>
<dbReference type="EMBL" id="JAHRIQ010078417">
    <property type="protein sequence ID" value="MEQ2246383.1"/>
    <property type="molecule type" value="Genomic_DNA"/>
</dbReference>
<dbReference type="Proteomes" id="UP001482620">
    <property type="component" value="Unassembled WGS sequence"/>
</dbReference>
<comment type="caution">
    <text evidence="1">The sequence shown here is derived from an EMBL/GenBank/DDBJ whole genome shotgun (WGS) entry which is preliminary data.</text>
</comment>
<organism evidence="1 2">
    <name type="scientific">Ilyodon furcidens</name>
    <name type="common">goldbreast splitfin</name>
    <dbReference type="NCBI Taxonomy" id="33524"/>
    <lineage>
        <taxon>Eukaryota</taxon>
        <taxon>Metazoa</taxon>
        <taxon>Chordata</taxon>
        <taxon>Craniata</taxon>
        <taxon>Vertebrata</taxon>
        <taxon>Euteleostomi</taxon>
        <taxon>Actinopterygii</taxon>
        <taxon>Neopterygii</taxon>
        <taxon>Teleostei</taxon>
        <taxon>Neoteleostei</taxon>
        <taxon>Acanthomorphata</taxon>
        <taxon>Ovalentaria</taxon>
        <taxon>Atherinomorphae</taxon>
        <taxon>Cyprinodontiformes</taxon>
        <taxon>Goodeidae</taxon>
        <taxon>Ilyodon</taxon>
    </lineage>
</organism>
<sequence>MYRSWSVPTNQTQEECLSDVNHARVHAAPPPIARTAVQAKDCQCAAGVLMVEKQLNVTGKLPISRVAPAHEKQRQILTDRGRRG</sequence>
<proteinExistence type="predicted"/>
<protein>
    <submittedName>
        <fullName evidence="1">Uncharacterized protein</fullName>
    </submittedName>
</protein>
<evidence type="ECO:0000313" key="2">
    <source>
        <dbReference type="Proteomes" id="UP001482620"/>
    </source>
</evidence>
<accession>A0ABV0UR38</accession>
<name>A0ABV0UR38_9TELE</name>
<keyword evidence="2" id="KW-1185">Reference proteome</keyword>
<evidence type="ECO:0000313" key="1">
    <source>
        <dbReference type="EMBL" id="MEQ2246383.1"/>
    </source>
</evidence>